<evidence type="ECO:0000256" key="5">
    <source>
        <dbReference type="SAM" id="Phobius"/>
    </source>
</evidence>
<keyword evidence="2 5" id="KW-0812">Transmembrane</keyword>
<keyword evidence="3 5" id="KW-1133">Transmembrane helix</keyword>
<feature type="transmembrane region" description="Helical" evidence="5">
    <location>
        <begin position="333"/>
        <end position="355"/>
    </location>
</feature>
<gene>
    <name evidence="7" type="ORF">CWO36_13505</name>
</gene>
<dbReference type="SUPFAM" id="SSF103473">
    <property type="entry name" value="MFS general substrate transporter"/>
    <property type="match status" value="1"/>
</dbReference>
<sequence length="397" mass="41848">MAGNKFLPLLVIFSLIPLGPLAIDIYLPSFPQMIEAFAVSDSEIRQTISIYVLALGVSQLIAGPVSDRKGRKFSAMLGLFMYAAGSLLVVASSSLEMLYAARALQGVGASFTMITAMAWVRDNYEGDVAGKWLSYMGGVTSAVPTIAPLIGSGLALLWGWTGGFYLMAGLALLLFVISAVALQSKKSVKTTVDAKNTQALKCNVRDILSNRTFLVYSLTNMLSFGALLTYISVAPIVAISEGDFSQVQFSLMFGVIGGFQILASLIAPRLIKSFGRRNTVRLGATVITVGGMGLLFIGFDATYLFFALSALGAAGFSLLSGSATSLALEPFKYCAGLATSIDGFFRMIGGALLVATSGLLGVSSISTLAVVMLLSLLPVLLITLDNRMLSSPKRDLG</sequence>
<dbReference type="GO" id="GO:0022857">
    <property type="term" value="F:transmembrane transporter activity"/>
    <property type="evidence" value="ECO:0007669"/>
    <property type="project" value="InterPro"/>
</dbReference>
<reference evidence="7 8" key="1">
    <citation type="submission" date="2017-11" db="EMBL/GenBank/DDBJ databases">
        <title>Population delineation of vibrios coincides with oyster pathogenicity.</title>
        <authorList>
            <person name="Bruto M."/>
            <person name="Labreuche Y."/>
            <person name="James A."/>
            <person name="Piel D."/>
            <person name="Chenivesse S."/>
            <person name="Petton B."/>
            <person name="Polz M.F."/>
            <person name="Le Roux F."/>
        </authorList>
    </citation>
    <scope>NUCLEOTIDE SEQUENCE [LARGE SCALE GENOMIC DNA]</scope>
    <source>
        <strain evidence="7 8">1F_55</strain>
    </source>
</reference>
<comment type="subcellular location">
    <subcellularLocation>
        <location evidence="1">Membrane</location>
        <topology evidence="1">Multi-pass membrane protein</topology>
    </subcellularLocation>
</comment>
<feature type="transmembrane region" description="Helical" evidence="5">
    <location>
        <begin position="213"/>
        <end position="237"/>
    </location>
</feature>
<keyword evidence="4 5" id="KW-0472">Membrane</keyword>
<dbReference type="Pfam" id="PF07690">
    <property type="entry name" value="MFS_1"/>
    <property type="match status" value="1"/>
</dbReference>
<dbReference type="PROSITE" id="PS50850">
    <property type="entry name" value="MFS"/>
    <property type="match status" value="1"/>
</dbReference>
<feature type="transmembrane region" description="Helical" evidence="5">
    <location>
        <begin position="48"/>
        <end position="66"/>
    </location>
</feature>
<dbReference type="Gene3D" id="1.20.1720.10">
    <property type="entry name" value="Multidrug resistance protein D"/>
    <property type="match status" value="1"/>
</dbReference>
<dbReference type="CDD" id="cd17320">
    <property type="entry name" value="MFS_MdfA_MDR_like"/>
    <property type="match status" value="1"/>
</dbReference>
<dbReference type="PANTHER" id="PTHR23502:SF70">
    <property type="entry name" value="BCR_CFLA FAMILY EFFLUX TRANSPORTER"/>
    <property type="match status" value="1"/>
</dbReference>
<organism evidence="7 8">
    <name type="scientific">Vibrio splendidus</name>
    <dbReference type="NCBI Taxonomy" id="29497"/>
    <lineage>
        <taxon>Bacteria</taxon>
        <taxon>Pseudomonadati</taxon>
        <taxon>Pseudomonadota</taxon>
        <taxon>Gammaproteobacteria</taxon>
        <taxon>Vibrionales</taxon>
        <taxon>Vibrionaceae</taxon>
        <taxon>Vibrio</taxon>
    </lineage>
</organism>
<dbReference type="RefSeq" id="WP_017087158.1">
    <property type="nucleotide sequence ID" value="NZ_CAWNZY010000030.1"/>
</dbReference>
<feature type="domain" description="Major facilitator superfamily (MFS) profile" evidence="6">
    <location>
        <begin position="8"/>
        <end position="387"/>
    </location>
</feature>
<feature type="transmembrane region" description="Helical" evidence="5">
    <location>
        <begin position="164"/>
        <end position="182"/>
    </location>
</feature>
<feature type="transmembrane region" description="Helical" evidence="5">
    <location>
        <begin position="7"/>
        <end position="28"/>
    </location>
</feature>
<comment type="caution">
    <text evidence="7">The sequence shown here is derived from an EMBL/GenBank/DDBJ whole genome shotgun (WGS) entry which is preliminary data.</text>
</comment>
<evidence type="ECO:0000256" key="3">
    <source>
        <dbReference type="ARBA" id="ARBA00022989"/>
    </source>
</evidence>
<dbReference type="InterPro" id="IPR011701">
    <property type="entry name" value="MFS"/>
</dbReference>
<dbReference type="EMBL" id="PIGA01000020">
    <property type="protein sequence ID" value="PTP18355.1"/>
    <property type="molecule type" value="Genomic_DNA"/>
</dbReference>
<evidence type="ECO:0000313" key="7">
    <source>
        <dbReference type="EMBL" id="PTP18355.1"/>
    </source>
</evidence>
<dbReference type="GO" id="GO:1990961">
    <property type="term" value="P:xenobiotic detoxification by transmembrane export across the plasma membrane"/>
    <property type="evidence" value="ECO:0007669"/>
    <property type="project" value="TreeGrafter"/>
</dbReference>
<dbReference type="InterPro" id="IPR036259">
    <property type="entry name" value="MFS_trans_sf"/>
</dbReference>
<accession>A0A2T5EFZ2</accession>
<feature type="transmembrane region" description="Helical" evidence="5">
    <location>
        <begin position="99"/>
        <end position="120"/>
    </location>
</feature>
<dbReference type="AlphaFoldDB" id="A0A2T5EFZ2"/>
<dbReference type="GO" id="GO:0005886">
    <property type="term" value="C:plasma membrane"/>
    <property type="evidence" value="ECO:0007669"/>
    <property type="project" value="TreeGrafter"/>
</dbReference>
<feature type="transmembrane region" description="Helical" evidence="5">
    <location>
        <begin position="279"/>
        <end position="297"/>
    </location>
</feature>
<evidence type="ECO:0000256" key="4">
    <source>
        <dbReference type="ARBA" id="ARBA00023136"/>
    </source>
</evidence>
<dbReference type="Proteomes" id="UP000244080">
    <property type="component" value="Unassembled WGS sequence"/>
</dbReference>
<evidence type="ECO:0000256" key="2">
    <source>
        <dbReference type="ARBA" id="ARBA00022692"/>
    </source>
</evidence>
<evidence type="ECO:0000259" key="6">
    <source>
        <dbReference type="PROSITE" id="PS50850"/>
    </source>
</evidence>
<feature type="transmembrane region" description="Helical" evidence="5">
    <location>
        <begin position="249"/>
        <end position="267"/>
    </location>
</feature>
<evidence type="ECO:0000256" key="1">
    <source>
        <dbReference type="ARBA" id="ARBA00004141"/>
    </source>
</evidence>
<dbReference type="PANTHER" id="PTHR23502">
    <property type="entry name" value="MAJOR FACILITATOR SUPERFAMILY"/>
    <property type="match status" value="1"/>
</dbReference>
<feature type="transmembrane region" description="Helical" evidence="5">
    <location>
        <begin position="73"/>
        <end position="93"/>
    </location>
</feature>
<dbReference type="InterPro" id="IPR020846">
    <property type="entry name" value="MFS_dom"/>
</dbReference>
<protein>
    <submittedName>
        <fullName evidence="7">MFS transporter</fullName>
    </submittedName>
</protein>
<proteinExistence type="predicted"/>
<name>A0A2T5EFZ2_VIBSP</name>
<feature type="transmembrane region" description="Helical" evidence="5">
    <location>
        <begin position="361"/>
        <end position="384"/>
    </location>
</feature>
<evidence type="ECO:0000313" key="8">
    <source>
        <dbReference type="Proteomes" id="UP000244080"/>
    </source>
</evidence>
<feature type="transmembrane region" description="Helical" evidence="5">
    <location>
        <begin position="303"/>
        <end position="321"/>
    </location>
</feature>
<feature type="transmembrane region" description="Helical" evidence="5">
    <location>
        <begin position="132"/>
        <end position="158"/>
    </location>
</feature>